<keyword evidence="1" id="KW-0732">Signal</keyword>
<feature type="chain" id="PRO_5030806399" description="Lipoprotein" evidence="1">
    <location>
        <begin position="19"/>
        <end position="149"/>
    </location>
</feature>
<organism evidence="2 3">
    <name type="scientific">Breznakiella homolactica</name>
    <dbReference type="NCBI Taxonomy" id="2798577"/>
    <lineage>
        <taxon>Bacteria</taxon>
        <taxon>Pseudomonadati</taxon>
        <taxon>Spirochaetota</taxon>
        <taxon>Spirochaetia</taxon>
        <taxon>Spirochaetales</taxon>
        <taxon>Breznakiellaceae</taxon>
        <taxon>Breznakiella</taxon>
    </lineage>
</organism>
<reference evidence="2" key="1">
    <citation type="submission" date="2021-01" db="EMBL/GenBank/DDBJ databases">
        <title>Description of Breznakiella homolactica.</title>
        <authorList>
            <person name="Song Y."/>
            <person name="Brune A."/>
        </authorList>
    </citation>
    <scope>NUCLEOTIDE SEQUENCE</scope>
    <source>
        <strain evidence="2">RmG30</strain>
    </source>
</reference>
<evidence type="ECO:0000256" key="1">
    <source>
        <dbReference type="SAM" id="SignalP"/>
    </source>
</evidence>
<dbReference type="AlphaFoldDB" id="A0A7T8BB96"/>
<dbReference type="EMBL" id="CP067089">
    <property type="protein sequence ID" value="QQO09003.1"/>
    <property type="molecule type" value="Genomic_DNA"/>
</dbReference>
<name>A0A7T8BB96_9SPIR</name>
<dbReference type="RefSeq" id="WP_215626308.1">
    <property type="nucleotide sequence ID" value="NZ_CP067089.2"/>
</dbReference>
<dbReference type="PROSITE" id="PS51257">
    <property type="entry name" value="PROKAR_LIPOPROTEIN"/>
    <property type="match status" value="1"/>
</dbReference>
<protein>
    <recommendedName>
        <fullName evidence="4">Lipoprotein</fullName>
    </recommendedName>
</protein>
<dbReference type="Proteomes" id="UP000595917">
    <property type="component" value="Chromosome"/>
</dbReference>
<dbReference type="KEGG" id="bhc:JFL75_19050"/>
<keyword evidence="3" id="KW-1185">Reference proteome</keyword>
<accession>A0A7T8BB96</accession>
<evidence type="ECO:0008006" key="4">
    <source>
        <dbReference type="Google" id="ProtNLM"/>
    </source>
</evidence>
<gene>
    <name evidence="2" type="ORF">JFL75_19050</name>
</gene>
<sequence>MKKLLIPGLLVILLTACASDPPEAEIIIQDPLVLLEIAPLPRAVVVAKQVQEYEPVYTVYRIIEVSEVNGVQRFFLVRTGADKTGIEVGVTESIAEDAEFQKIIGKFKIIEMFGDFFRCQIEELDYKIGSTAYIRIKTGERLKEAAASS</sequence>
<feature type="signal peptide" evidence="1">
    <location>
        <begin position="1"/>
        <end position="18"/>
    </location>
</feature>
<evidence type="ECO:0000313" key="3">
    <source>
        <dbReference type="Proteomes" id="UP000595917"/>
    </source>
</evidence>
<evidence type="ECO:0000313" key="2">
    <source>
        <dbReference type="EMBL" id="QQO09003.1"/>
    </source>
</evidence>
<proteinExistence type="predicted"/>